<reference evidence="1 2" key="3">
    <citation type="submission" date="2019-11" db="EMBL/GenBank/DDBJ databases">
        <title>A de novo genome assembly of a pear dwarfing rootstock.</title>
        <authorList>
            <person name="Wang F."/>
            <person name="Wang J."/>
            <person name="Li S."/>
            <person name="Zhang Y."/>
            <person name="Fang M."/>
            <person name="Ma L."/>
            <person name="Zhao Y."/>
            <person name="Jiang S."/>
        </authorList>
    </citation>
    <scope>NUCLEOTIDE SEQUENCE [LARGE SCALE GENOMIC DNA]</scope>
    <source>
        <strain evidence="1">S2</strain>
        <tissue evidence="1">Leaf</tissue>
    </source>
</reference>
<comment type="caution">
    <text evidence="1">The sequence shown here is derived from an EMBL/GenBank/DDBJ whole genome shotgun (WGS) entry which is preliminary data.</text>
</comment>
<evidence type="ECO:0000313" key="2">
    <source>
        <dbReference type="Proteomes" id="UP000327157"/>
    </source>
</evidence>
<dbReference type="Proteomes" id="UP000327157">
    <property type="component" value="Chromosome 15"/>
</dbReference>
<sequence>MVAKAQPSWWSPAVVTVEEKEGRAENEVMANSPCTRRRRLAGWVGGTLKNQLNGWRGWGTKHCWAWASLDIGVV</sequence>
<reference evidence="1 2" key="1">
    <citation type="submission" date="2019-09" db="EMBL/GenBank/DDBJ databases">
        <authorList>
            <person name="Ou C."/>
        </authorList>
    </citation>
    <scope>NUCLEOTIDE SEQUENCE [LARGE SCALE GENOMIC DNA]</scope>
    <source>
        <strain evidence="1">S2</strain>
        <tissue evidence="1">Leaf</tissue>
    </source>
</reference>
<protein>
    <submittedName>
        <fullName evidence="1">Uncharacterized protein</fullName>
    </submittedName>
</protein>
<accession>A0A5N5GZ45</accession>
<name>A0A5N5GZ45_9ROSA</name>
<gene>
    <name evidence="1" type="ORF">D8674_014229</name>
</gene>
<organism evidence="1 2">
    <name type="scientific">Pyrus ussuriensis x Pyrus communis</name>
    <dbReference type="NCBI Taxonomy" id="2448454"/>
    <lineage>
        <taxon>Eukaryota</taxon>
        <taxon>Viridiplantae</taxon>
        <taxon>Streptophyta</taxon>
        <taxon>Embryophyta</taxon>
        <taxon>Tracheophyta</taxon>
        <taxon>Spermatophyta</taxon>
        <taxon>Magnoliopsida</taxon>
        <taxon>eudicotyledons</taxon>
        <taxon>Gunneridae</taxon>
        <taxon>Pentapetalae</taxon>
        <taxon>rosids</taxon>
        <taxon>fabids</taxon>
        <taxon>Rosales</taxon>
        <taxon>Rosaceae</taxon>
        <taxon>Amygdaloideae</taxon>
        <taxon>Maleae</taxon>
        <taxon>Pyrus</taxon>
    </lineage>
</organism>
<proteinExistence type="predicted"/>
<keyword evidence="2" id="KW-1185">Reference proteome</keyword>
<dbReference type="AlphaFoldDB" id="A0A5N5GZ45"/>
<evidence type="ECO:0000313" key="1">
    <source>
        <dbReference type="EMBL" id="KAB2618360.1"/>
    </source>
</evidence>
<reference evidence="2" key="2">
    <citation type="submission" date="2019-10" db="EMBL/GenBank/DDBJ databases">
        <title>A de novo genome assembly of a pear dwarfing rootstock.</title>
        <authorList>
            <person name="Wang F."/>
            <person name="Wang J."/>
            <person name="Li S."/>
            <person name="Zhang Y."/>
            <person name="Fang M."/>
            <person name="Ma L."/>
            <person name="Zhao Y."/>
            <person name="Jiang S."/>
        </authorList>
    </citation>
    <scope>NUCLEOTIDE SEQUENCE [LARGE SCALE GENOMIC DNA]</scope>
</reference>
<dbReference type="EMBL" id="SMOL01000401">
    <property type="protein sequence ID" value="KAB2618360.1"/>
    <property type="molecule type" value="Genomic_DNA"/>
</dbReference>